<dbReference type="SUPFAM" id="SSF56281">
    <property type="entry name" value="Metallo-hydrolase/oxidoreductase"/>
    <property type="match status" value="1"/>
</dbReference>
<comment type="caution">
    <text evidence="2">The sequence shown here is derived from an EMBL/GenBank/DDBJ whole genome shotgun (WGS) entry which is preliminary data.</text>
</comment>
<dbReference type="PANTHER" id="PTHR47619">
    <property type="entry name" value="METALLO-HYDROLASE YYCJ-RELATED"/>
    <property type="match status" value="1"/>
</dbReference>
<sequence length="254" mass="28232">MLITVLGSGSSGNATIVSSGKTTILIDAGFSAKTIQKRLQQIHFPLSQINAIIISHEHYDHSKGWKSCAKCFDAPVYMTEGASQLLQSEGKKNSVTIFQTGRQFQIGDFTICPFPVPHDSSDPTAFIIENKKYSIGIATDLGYLPNLVKNYLNKCNMLILESNHDPDMLKNGPYPWPLKQRIMSRLGHLSNDTVRIFISEYIDEKCFYLFLAHLSRQNNSPELALSTSLAALGSNKVTKLLTTHQSNPTEIIEL</sequence>
<dbReference type="AlphaFoldDB" id="A0A1F5VXC2"/>
<protein>
    <recommendedName>
        <fullName evidence="1">Metallo-beta-lactamase domain-containing protein</fullName>
    </recommendedName>
</protein>
<dbReference type="PANTHER" id="PTHR47619:SF1">
    <property type="entry name" value="EXODEOXYRIBONUCLEASE WALJ"/>
    <property type="match status" value="1"/>
</dbReference>
<dbReference type="SMART" id="SM00849">
    <property type="entry name" value="Lactamase_B"/>
    <property type="match status" value="1"/>
</dbReference>
<dbReference type="STRING" id="1817863.A2Y62_05635"/>
<evidence type="ECO:0000313" key="3">
    <source>
        <dbReference type="Proteomes" id="UP000178943"/>
    </source>
</evidence>
<name>A0A1F5VXC2_9BACT</name>
<dbReference type="InterPro" id="IPR001279">
    <property type="entry name" value="Metallo-B-lactamas"/>
</dbReference>
<dbReference type="InterPro" id="IPR036866">
    <property type="entry name" value="RibonucZ/Hydroxyglut_hydro"/>
</dbReference>
<evidence type="ECO:0000259" key="1">
    <source>
        <dbReference type="SMART" id="SM00849"/>
    </source>
</evidence>
<dbReference type="Pfam" id="PF12706">
    <property type="entry name" value="Lactamase_B_2"/>
    <property type="match status" value="1"/>
</dbReference>
<dbReference type="Gene3D" id="3.60.15.10">
    <property type="entry name" value="Ribonuclease Z/Hydroxyacylglutathione hydrolase-like"/>
    <property type="match status" value="1"/>
</dbReference>
<gene>
    <name evidence="2" type="ORF">A2Y62_05635</name>
</gene>
<dbReference type="Proteomes" id="UP000178943">
    <property type="component" value="Unassembled WGS sequence"/>
</dbReference>
<dbReference type="EMBL" id="MFGW01000022">
    <property type="protein sequence ID" value="OGF68092.1"/>
    <property type="molecule type" value="Genomic_DNA"/>
</dbReference>
<dbReference type="InterPro" id="IPR052533">
    <property type="entry name" value="WalJ/YycJ-like"/>
</dbReference>
<accession>A0A1F5VXC2</accession>
<feature type="domain" description="Metallo-beta-lactamase" evidence="1">
    <location>
        <begin position="11"/>
        <end position="164"/>
    </location>
</feature>
<proteinExistence type="predicted"/>
<reference evidence="2 3" key="1">
    <citation type="journal article" date="2016" name="Nat. Commun.">
        <title>Thousands of microbial genomes shed light on interconnected biogeochemical processes in an aquifer system.</title>
        <authorList>
            <person name="Anantharaman K."/>
            <person name="Brown C.T."/>
            <person name="Hug L.A."/>
            <person name="Sharon I."/>
            <person name="Castelle C.J."/>
            <person name="Probst A.J."/>
            <person name="Thomas B.C."/>
            <person name="Singh A."/>
            <person name="Wilkins M.J."/>
            <person name="Karaoz U."/>
            <person name="Brodie E.L."/>
            <person name="Williams K.H."/>
            <person name="Hubbard S.S."/>
            <person name="Banfield J.F."/>
        </authorList>
    </citation>
    <scope>NUCLEOTIDE SEQUENCE [LARGE SCALE GENOMIC DNA]</scope>
</reference>
<organism evidence="2 3">
    <name type="scientific">Candidatus Fischerbacteria bacterium RBG_13_37_8</name>
    <dbReference type="NCBI Taxonomy" id="1817863"/>
    <lineage>
        <taxon>Bacteria</taxon>
        <taxon>Candidatus Fischeribacteriota</taxon>
    </lineage>
</organism>
<evidence type="ECO:0000313" key="2">
    <source>
        <dbReference type="EMBL" id="OGF68092.1"/>
    </source>
</evidence>